<dbReference type="Proteomes" id="UP000008311">
    <property type="component" value="Unassembled WGS sequence"/>
</dbReference>
<name>B9RQR0_RICCO</name>
<dbReference type="EMBL" id="EQ973801">
    <property type="protein sequence ID" value="EEF46499.1"/>
    <property type="molecule type" value="Genomic_DNA"/>
</dbReference>
<accession>B9RQR0</accession>
<proteinExistence type="predicted"/>
<gene>
    <name evidence="1" type="ORF">RCOM_1495230</name>
</gene>
<keyword evidence="2" id="KW-1185">Reference proteome</keyword>
<evidence type="ECO:0000313" key="2">
    <source>
        <dbReference type="Proteomes" id="UP000008311"/>
    </source>
</evidence>
<evidence type="ECO:0000313" key="1">
    <source>
        <dbReference type="EMBL" id="EEF46499.1"/>
    </source>
</evidence>
<sequence length="53" mass="6107">MLTASITNFGHCDEAFHQQGLTKNWPLKKTNQKLIELAGFGVDFYEKLIMKLH</sequence>
<dbReference type="AlphaFoldDB" id="B9RQR0"/>
<protein>
    <submittedName>
        <fullName evidence="1">Uncharacterized protein</fullName>
    </submittedName>
</protein>
<dbReference type="InParanoid" id="B9RQR0"/>
<organism evidence="1 2">
    <name type="scientific">Ricinus communis</name>
    <name type="common">Castor bean</name>
    <dbReference type="NCBI Taxonomy" id="3988"/>
    <lineage>
        <taxon>Eukaryota</taxon>
        <taxon>Viridiplantae</taxon>
        <taxon>Streptophyta</taxon>
        <taxon>Embryophyta</taxon>
        <taxon>Tracheophyta</taxon>
        <taxon>Spermatophyta</taxon>
        <taxon>Magnoliopsida</taxon>
        <taxon>eudicotyledons</taxon>
        <taxon>Gunneridae</taxon>
        <taxon>Pentapetalae</taxon>
        <taxon>rosids</taxon>
        <taxon>fabids</taxon>
        <taxon>Malpighiales</taxon>
        <taxon>Euphorbiaceae</taxon>
        <taxon>Acalyphoideae</taxon>
        <taxon>Acalypheae</taxon>
        <taxon>Ricinus</taxon>
    </lineage>
</organism>
<reference evidence="2" key="1">
    <citation type="journal article" date="2010" name="Nat. Biotechnol.">
        <title>Draft genome sequence of the oilseed species Ricinus communis.</title>
        <authorList>
            <person name="Chan A.P."/>
            <person name="Crabtree J."/>
            <person name="Zhao Q."/>
            <person name="Lorenzi H."/>
            <person name="Orvis J."/>
            <person name="Puiu D."/>
            <person name="Melake-Berhan A."/>
            <person name="Jones K.M."/>
            <person name="Redman J."/>
            <person name="Chen G."/>
            <person name="Cahoon E.B."/>
            <person name="Gedil M."/>
            <person name="Stanke M."/>
            <person name="Haas B.J."/>
            <person name="Wortman J.R."/>
            <person name="Fraser-Liggett C.M."/>
            <person name="Ravel J."/>
            <person name="Rabinowicz P.D."/>
        </authorList>
    </citation>
    <scope>NUCLEOTIDE SEQUENCE [LARGE SCALE GENOMIC DNA]</scope>
    <source>
        <strain evidence="2">cv. Hale</strain>
    </source>
</reference>